<dbReference type="Gene3D" id="3.40.190.10">
    <property type="entry name" value="Periplasmic binding protein-like II"/>
    <property type="match status" value="2"/>
</dbReference>
<name>A0AB35U0G0_9FIRM</name>
<proteinExistence type="predicted"/>
<organism evidence="2 3">
    <name type="scientific">Grylomicrobium aquisgranensis</name>
    <dbReference type="NCBI Taxonomy" id="2926318"/>
    <lineage>
        <taxon>Bacteria</taxon>
        <taxon>Bacillati</taxon>
        <taxon>Bacillota</taxon>
        <taxon>Erysipelotrichia</taxon>
        <taxon>Erysipelotrichales</taxon>
        <taxon>Erysipelotrichaceae</taxon>
        <taxon>Grylomicrobium</taxon>
    </lineage>
</organism>
<dbReference type="AlphaFoldDB" id="A0AB35U0G0"/>
<keyword evidence="3" id="KW-1185">Reference proteome</keyword>
<dbReference type="InterPro" id="IPR015168">
    <property type="entry name" value="SsuA/THI5"/>
</dbReference>
<accession>A0AB35U0G0</accession>
<dbReference type="PANTHER" id="PTHR31528:SF3">
    <property type="entry name" value="THIAMINE BIOSYNTHESIS PROTEIN HI_0357-RELATED"/>
    <property type="match status" value="1"/>
</dbReference>
<protein>
    <submittedName>
        <fullName evidence="2">ABC transporter substrate-binding protein</fullName>
    </submittedName>
</protein>
<dbReference type="GO" id="GO:0009228">
    <property type="term" value="P:thiamine biosynthetic process"/>
    <property type="evidence" value="ECO:0007669"/>
    <property type="project" value="InterPro"/>
</dbReference>
<dbReference type="InterPro" id="IPR027939">
    <property type="entry name" value="NMT1/THI5"/>
</dbReference>
<dbReference type="SUPFAM" id="SSF53850">
    <property type="entry name" value="Periplasmic binding protein-like II"/>
    <property type="match status" value="1"/>
</dbReference>
<reference evidence="2 3" key="1">
    <citation type="submission" date="2022-03" db="EMBL/GenBank/DDBJ databases">
        <title>Novel taxa within the pig intestine.</title>
        <authorList>
            <person name="Wylensek D."/>
            <person name="Bishof K."/>
            <person name="Afrizal A."/>
            <person name="Clavel T."/>
        </authorList>
    </citation>
    <scope>NUCLEOTIDE SEQUENCE [LARGE SCALE GENOMIC DNA]</scope>
    <source>
        <strain evidence="2 3">CLA-KB-P133</strain>
    </source>
</reference>
<evidence type="ECO:0000313" key="3">
    <source>
        <dbReference type="Proteomes" id="UP001286174"/>
    </source>
</evidence>
<evidence type="ECO:0000259" key="1">
    <source>
        <dbReference type="Pfam" id="PF09084"/>
    </source>
</evidence>
<dbReference type="Proteomes" id="UP001286174">
    <property type="component" value="Unassembled WGS sequence"/>
</dbReference>
<comment type="caution">
    <text evidence="2">The sequence shown here is derived from an EMBL/GenBank/DDBJ whole genome shotgun (WGS) entry which is preliminary data.</text>
</comment>
<dbReference type="EMBL" id="JALBUR010000003">
    <property type="protein sequence ID" value="MDX8418925.1"/>
    <property type="molecule type" value="Genomic_DNA"/>
</dbReference>
<sequence>MEKLKIVFDWFPNTIHAGILAAKKNGEYEKAGLDVDIEGQVHHAMDPSTTDMICGPEISMLMNMEHGVALTGIAQFTQKCDSGLVSLKSAGISRMKDLEGKRLTYWDLPWYHPAVGYLVEKDGGDYSKVKKVMMDVGDIVSTLGTTADATWVYENWEKYALLDAGKEVNYINFGDIDPIFNFCAPAIAATGNAIANKADALRTFLHVTDLSYRRMAADPEKILEVSDMIPEASSDNMLVAGAKHLAPIWIDENGKWGRIKPAMWNNMADFLVKKNVISKRREKEFTNEFFDD</sequence>
<dbReference type="Pfam" id="PF09084">
    <property type="entry name" value="NMT1"/>
    <property type="match status" value="1"/>
</dbReference>
<dbReference type="PANTHER" id="PTHR31528">
    <property type="entry name" value="4-AMINO-5-HYDROXYMETHYL-2-METHYLPYRIMIDINE PHOSPHATE SYNTHASE THI11-RELATED"/>
    <property type="match status" value="1"/>
</dbReference>
<dbReference type="RefSeq" id="WP_370595498.1">
    <property type="nucleotide sequence ID" value="NZ_JALBUR010000003.1"/>
</dbReference>
<evidence type="ECO:0000313" key="2">
    <source>
        <dbReference type="EMBL" id="MDX8418925.1"/>
    </source>
</evidence>
<gene>
    <name evidence="2" type="ORF">MOZ60_02320</name>
</gene>
<feature type="domain" description="SsuA/THI5-like" evidence="1">
    <location>
        <begin position="13"/>
        <end position="221"/>
    </location>
</feature>